<name>A0ABX8SAF1_9ACTN</name>
<accession>A0ABX8SAF1</accession>
<organism evidence="1 2">
    <name type="scientific">Skermania pinensis</name>
    <dbReference type="NCBI Taxonomy" id="39122"/>
    <lineage>
        <taxon>Bacteria</taxon>
        <taxon>Bacillati</taxon>
        <taxon>Actinomycetota</taxon>
        <taxon>Actinomycetes</taxon>
        <taxon>Mycobacteriales</taxon>
        <taxon>Gordoniaceae</taxon>
        <taxon>Skermania</taxon>
    </lineage>
</organism>
<proteinExistence type="predicted"/>
<keyword evidence="2" id="KW-1185">Reference proteome</keyword>
<evidence type="ECO:0000313" key="2">
    <source>
        <dbReference type="Proteomes" id="UP000887023"/>
    </source>
</evidence>
<dbReference type="EMBL" id="CP079105">
    <property type="protein sequence ID" value="QXQ14844.1"/>
    <property type="molecule type" value="Genomic_DNA"/>
</dbReference>
<reference evidence="1" key="1">
    <citation type="submission" date="2021-07" db="EMBL/GenBank/DDBJ databases">
        <title>Candidatus Kaistella beijingensis sp. nov. isolated from a municipal wastewater treatment plant is involved in sludge foaming.</title>
        <authorList>
            <person name="Song Y."/>
            <person name="Liu S.-J."/>
        </authorList>
    </citation>
    <scope>NUCLEOTIDE SEQUENCE</scope>
    <source>
        <strain evidence="1">DSM 43998</strain>
    </source>
</reference>
<gene>
    <name evidence="1" type="ORF">KV203_05535</name>
</gene>
<sequence>MADVKVDFRLDGAGVREVLTGLTESLVDDVAEQIAERVRGIVGDDIPVVVTYDDTDRAAASVMIAHPTGAHLQATTGALTRAAGQLGLTVGPA</sequence>
<dbReference type="RefSeq" id="WP_217996019.1">
    <property type="nucleotide sequence ID" value="NZ_CBCRUZ010000014.1"/>
</dbReference>
<evidence type="ECO:0000313" key="1">
    <source>
        <dbReference type="EMBL" id="QXQ14844.1"/>
    </source>
</evidence>
<dbReference type="Proteomes" id="UP000887023">
    <property type="component" value="Chromosome"/>
</dbReference>
<protein>
    <submittedName>
        <fullName evidence="1">Uncharacterized protein</fullName>
    </submittedName>
</protein>